<keyword evidence="5" id="KW-0406">Ion transport</keyword>
<protein>
    <recommendedName>
        <fullName evidence="11">Ionotropic glutamate receptor L-glutamate and glycine-binding domain-containing protein</fullName>
    </recommendedName>
</protein>
<dbReference type="Pfam" id="PF10613">
    <property type="entry name" value="Lig_chan-Glu_bd"/>
    <property type="match status" value="1"/>
</dbReference>
<evidence type="ECO:0000256" key="7">
    <source>
        <dbReference type="ARBA" id="ARBA00023170"/>
    </source>
</evidence>
<dbReference type="InterPro" id="IPR019594">
    <property type="entry name" value="Glu/Gly-bd"/>
</dbReference>
<dbReference type="EnsemblMetazoa" id="tetur522g00020.1">
    <property type="protein sequence ID" value="tetur522g00020.1"/>
    <property type="gene ID" value="tetur522g00020"/>
</dbReference>
<dbReference type="SUPFAM" id="SSF53850">
    <property type="entry name" value="Periplasmic binding protein-like II"/>
    <property type="match status" value="1"/>
</dbReference>
<keyword evidence="7" id="KW-0675">Receptor</keyword>
<dbReference type="FunFam" id="3.40.190.10:FF:000178">
    <property type="entry name" value="Glutamate receptor subunit"/>
    <property type="match status" value="1"/>
</dbReference>
<reference evidence="12" key="2">
    <citation type="submission" date="2015-06" db="UniProtKB">
        <authorList>
            <consortium name="EnsemblMetazoa"/>
        </authorList>
    </citation>
    <scope>IDENTIFICATION</scope>
</reference>
<evidence type="ECO:0000256" key="5">
    <source>
        <dbReference type="ARBA" id="ARBA00023065"/>
    </source>
</evidence>
<evidence type="ECO:0000256" key="1">
    <source>
        <dbReference type="ARBA" id="ARBA00004141"/>
    </source>
</evidence>
<dbReference type="PANTHER" id="PTHR18966">
    <property type="entry name" value="IONOTROPIC GLUTAMATE RECEPTOR"/>
    <property type="match status" value="1"/>
</dbReference>
<evidence type="ECO:0000256" key="6">
    <source>
        <dbReference type="ARBA" id="ARBA00023136"/>
    </source>
</evidence>
<dbReference type="GO" id="GO:0015276">
    <property type="term" value="F:ligand-gated monoatomic ion channel activity"/>
    <property type="evidence" value="ECO:0007669"/>
    <property type="project" value="InterPro"/>
</dbReference>
<dbReference type="GO" id="GO:0016020">
    <property type="term" value="C:membrane"/>
    <property type="evidence" value="ECO:0007669"/>
    <property type="project" value="UniProtKB-SubCell"/>
</dbReference>
<proteinExistence type="predicted"/>
<keyword evidence="10" id="KW-0407">Ion channel</keyword>
<evidence type="ECO:0000313" key="13">
    <source>
        <dbReference type="Proteomes" id="UP000015104"/>
    </source>
</evidence>
<evidence type="ECO:0000313" key="12">
    <source>
        <dbReference type="EnsemblMetazoa" id="tetur522g00020.1"/>
    </source>
</evidence>
<sequence length="110" mass="12755">MSISKQGRPYTMFVEDYEKKGLTGNDRFEGYCIDLMNEIAKRLQFKYVIRLVEDRAYGRRNENGEWNVMIGELIDADIAVADLTINYERESAVDFTMPFMNLGIGILSRI</sequence>
<dbReference type="InterPro" id="IPR015683">
    <property type="entry name" value="Ionotropic_Glu_rcpt"/>
</dbReference>
<evidence type="ECO:0000256" key="9">
    <source>
        <dbReference type="ARBA" id="ARBA00023286"/>
    </source>
</evidence>
<keyword evidence="13" id="KW-1185">Reference proteome</keyword>
<evidence type="ECO:0000259" key="11">
    <source>
        <dbReference type="SMART" id="SM00918"/>
    </source>
</evidence>
<dbReference type="eggNOG" id="KOG1052">
    <property type="taxonomic scope" value="Eukaryota"/>
</dbReference>
<dbReference type="SMART" id="SM00918">
    <property type="entry name" value="Lig_chan-Glu_bd"/>
    <property type="match status" value="1"/>
</dbReference>
<evidence type="ECO:0000256" key="3">
    <source>
        <dbReference type="ARBA" id="ARBA00022692"/>
    </source>
</evidence>
<dbReference type="Proteomes" id="UP000015104">
    <property type="component" value="Unassembled WGS sequence"/>
</dbReference>
<keyword evidence="2" id="KW-0813">Transport</keyword>
<evidence type="ECO:0000256" key="10">
    <source>
        <dbReference type="ARBA" id="ARBA00023303"/>
    </source>
</evidence>
<keyword evidence="4" id="KW-1133">Transmembrane helix</keyword>
<evidence type="ECO:0000256" key="4">
    <source>
        <dbReference type="ARBA" id="ARBA00022989"/>
    </source>
</evidence>
<evidence type="ECO:0000256" key="2">
    <source>
        <dbReference type="ARBA" id="ARBA00022448"/>
    </source>
</evidence>
<accession>T1L5Q4</accession>
<comment type="subcellular location">
    <subcellularLocation>
        <location evidence="1">Membrane</location>
        <topology evidence="1">Multi-pass membrane protein</topology>
    </subcellularLocation>
</comment>
<dbReference type="HOGENOM" id="CLU_2174155_0_0_1"/>
<reference evidence="13" key="1">
    <citation type="submission" date="2011-08" db="EMBL/GenBank/DDBJ databases">
        <authorList>
            <person name="Rombauts S."/>
        </authorList>
    </citation>
    <scope>NUCLEOTIDE SEQUENCE</scope>
    <source>
        <strain evidence="13">London</strain>
    </source>
</reference>
<name>T1L5Q4_TETUR</name>
<feature type="domain" description="Ionotropic glutamate receptor L-glutamate and glycine-binding" evidence="11">
    <location>
        <begin position="9"/>
        <end position="75"/>
    </location>
</feature>
<dbReference type="Gene3D" id="3.40.190.10">
    <property type="entry name" value="Periplasmic binding protein-like II"/>
    <property type="match status" value="1"/>
</dbReference>
<organism evidence="12 13">
    <name type="scientific">Tetranychus urticae</name>
    <name type="common">Two-spotted spider mite</name>
    <dbReference type="NCBI Taxonomy" id="32264"/>
    <lineage>
        <taxon>Eukaryota</taxon>
        <taxon>Metazoa</taxon>
        <taxon>Ecdysozoa</taxon>
        <taxon>Arthropoda</taxon>
        <taxon>Chelicerata</taxon>
        <taxon>Arachnida</taxon>
        <taxon>Acari</taxon>
        <taxon>Acariformes</taxon>
        <taxon>Trombidiformes</taxon>
        <taxon>Prostigmata</taxon>
        <taxon>Eleutherengona</taxon>
        <taxon>Raphignathae</taxon>
        <taxon>Tetranychoidea</taxon>
        <taxon>Tetranychidae</taxon>
        <taxon>Tetranychus</taxon>
    </lineage>
</organism>
<evidence type="ECO:0000256" key="8">
    <source>
        <dbReference type="ARBA" id="ARBA00023180"/>
    </source>
</evidence>
<keyword evidence="8" id="KW-0325">Glycoprotein</keyword>
<dbReference type="AlphaFoldDB" id="T1L5Q4"/>
<keyword evidence="9" id="KW-1071">Ligand-gated ion channel</keyword>
<dbReference type="STRING" id="32264.T1L5Q4"/>
<keyword evidence="3" id="KW-0812">Transmembrane</keyword>
<dbReference type="EMBL" id="CAEY01001422">
    <property type="status" value="NOT_ANNOTATED_CDS"/>
    <property type="molecule type" value="Genomic_DNA"/>
</dbReference>
<keyword evidence="6" id="KW-0472">Membrane</keyword>